<dbReference type="CDD" id="cd04647">
    <property type="entry name" value="LbH_MAT_like"/>
    <property type="match status" value="1"/>
</dbReference>
<keyword evidence="1" id="KW-0012">Acyltransferase</keyword>
<dbReference type="Gene3D" id="2.160.10.10">
    <property type="entry name" value="Hexapeptide repeat proteins"/>
    <property type="match status" value="1"/>
</dbReference>
<proteinExistence type="predicted"/>
<evidence type="ECO:0000313" key="1">
    <source>
        <dbReference type="EMBL" id="MZL77779.1"/>
    </source>
</evidence>
<dbReference type="PANTHER" id="PTHR23416">
    <property type="entry name" value="SIALIC ACID SYNTHASE-RELATED"/>
    <property type="match status" value="1"/>
</dbReference>
<dbReference type="Proteomes" id="UP000452293">
    <property type="component" value="Unassembled WGS sequence"/>
</dbReference>
<keyword evidence="2" id="KW-1185">Reference proteome</keyword>
<evidence type="ECO:0000313" key="2">
    <source>
        <dbReference type="Proteomes" id="UP000452293"/>
    </source>
</evidence>
<dbReference type="InterPro" id="IPR051159">
    <property type="entry name" value="Hexapeptide_acetyltransf"/>
</dbReference>
<reference evidence="1 2" key="1">
    <citation type="journal article" date="2019" name="Nat. Med.">
        <title>A library of human gut bacterial isolates paired with longitudinal multiomics data enables mechanistic microbiome research.</title>
        <authorList>
            <person name="Poyet M."/>
            <person name="Groussin M."/>
            <person name="Gibbons S.M."/>
            <person name="Avila-Pacheco J."/>
            <person name="Jiang X."/>
            <person name="Kearney S.M."/>
            <person name="Perrotta A.R."/>
            <person name="Berdy B."/>
            <person name="Zhao S."/>
            <person name="Lieberman T.D."/>
            <person name="Swanson P.K."/>
            <person name="Smith M."/>
            <person name="Roesemann S."/>
            <person name="Alexander J.E."/>
            <person name="Rich S.A."/>
            <person name="Livny J."/>
            <person name="Vlamakis H."/>
            <person name="Clish C."/>
            <person name="Bullock K."/>
            <person name="Deik A."/>
            <person name="Scott J."/>
            <person name="Pierce K.A."/>
            <person name="Xavier R.J."/>
            <person name="Alm E.J."/>
        </authorList>
    </citation>
    <scope>NUCLEOTIDE SEQUENCE [LARGE SCALE GENOMIC DNA]</scope>
    <source>
        <strain evidence="1 2">BIOML-A1</strain>
    </source>
</reference>
<sequence length="201" mass="21667">MRELIKTIRKAVGSIGSFINVVYNKLHFIYYKVMIGKSLKVNGRIKISGTKGKIVIGNNVVINSSEYAIPIGYTCKTIFWILGDGKIIIGDNTGMSNVALCSQSSISIGNGVLLGGGVKIYDTDFHSINYIERRNINTDKGRKSKPIIIEDDAFIGAGSMILKGSIIGARSIIGANSVVSGTVPADEIWAGNPAKFIRKIE</sequence>
<accession>A0ABW9X6L4</accession>
<dbReference type="RefSeq" id="WP_129975329.1">
    <property type="nucleotide sequence ID" value="NZ_JAFHBC010000068.1"/>
</dbReference>
<dbReference type="GO" id="GO:0016746">
    <property type="term" value="F:acyltransferase activity"/>
    <property type="evidence" value="ECO:0007669"/>
    <property type="project" value="UniProtKB-KW"/>
</dbReference>
<keyword evidence="1" id="KW-0808">Transferase</keyword>
<dbReference type="SUPFAM" id="SSF51161">
    <property type="entry name" value="Trimeric LpxA-like enzymes"/>
    <property type="match status" value="1"/>
</dbReference>
<gene>
    <name evidence="1" type="ORF">GT718_10475</name>
</gene>
<name>A0ABW9X6L4_9FIRM</name>
<dbReference type="EMBL" id="WWVW01000018">
    <property type="protein sequence ID" value="MZL77779.1"/>
    <property type="molecule type" value="Genomic_DNA"/>
</dbReference>
<dbReference type="InterPro" id="IPR001451">
    <property type="entry name" value="Hexapep"/>
</dbReference>
<dbReference type="InterPro" id="IPR011004">
    <property type="entry name" value="Trimer_LpxA-like_sf"/>
</dbReference>
<dbReference type="Pfam" id="PF00132">
    <property type="entry name" value="Hexapep"/>
    <property type="match status" value="1"/>
</dbReference>
<protein>
    <submittedName>
        <fullName evidence="1">Acyltransferase</fullName>
    </submittedName>
</protein>
<organism evidence="1 2">
    <name type="scientific">Blautia massiliensis</name>
    <name type="common">ex Durand et al. 2017</name>
    <dbReference type="NCBI Taxonomy" id="1737424"/>
    <lineage>
        <taxon>Bacteria</taxon>
        <taxon>Bacillati</taxon>
        <taxon>Bacillota</taxon>
        <taxon>Clostridia</taxon>
        <taxon>Lachnospirales</taxon>
        <taxon>Lachnospiraceae</taxon>
        <taxon>Blautia</taxon>
    </lineage>
</organism>
<comment type="caution">
    <text evidence="1">The sequence shown here is derived from an EMBL/GenBank/DDBJ whole genome shotgun (WGS) entry which is preliminary data.</text>
</comment>